<evidence type="ECO:0000256" key="1">
    <source>
        <dbReference type="SAM" id="MobiDB-lite"/>
    </source>
</evidence>
<keyword evidence="3" id="KW-1185">Reference proteome</keyword>
<reference evidence="2" key="1">
    <citation type="submission" date="2021-06" db="EMBL/GenBank/DDBJ databases">
        <authorList>
            <person name="Kallberg Y."/>
            <person name="Tangrot J."/>
            <person name="Rosling A."/>
        </authorList>
    </citation>
    <scope>NUCLEOTIDE SEQUENCE</scope>
    <source>
        <strain evidence="2">UK204</strain>
    </source>
</reference>
<feature type="region of interest" description="Disordered" evidence="1">
    <location>
        <begin position="1"/>
        <end position="21"/>
    </location>
</feature>
<evidence type="ECO:0000313" key="3">
    <source>
        <dbReference type="Proteomes" id="UP000789570"/>
    </source>
</evidence>
<proteinExistence type="predicted"/>
<feature type="non-terminal residue" evidence="2">
    <location>
        <position position="76"/>
    </location>
</feature>
<feature type="compositionally biased region" description="Acidic residues" evidence="1">
    <location>
        <begin position="8"/>
        <end position="21"/>
    </location>
</feature>
<dbReference type="AlphaFoldDB" id="A0A9N9B1P5"/>
<protein>
    <submittedName>
        <fullName evidence="2">15991_t:CDS:1</fullName>
    </submittedName>
</protein>
<dbReference type="Proteomes" id="UP000789570">
    <property type="component" value="Unassembled WGS sequence"/>
</dbReference>
<gene>
    <name evidence="2" type="ORF">FCALED_LOCUS6071</name>
</gene>
<sequence length="76" mass="8972">INKIEDNNNNDESDSKEEQEEFEFLQNLYNSDKDINTSYNNSDINDDSVNKWQEKVNPEQYINFDILGYDDENEGA</sequence>
<organism evidence="2 3">
    <name type="scientific">Funneliformis caledonium</name>
    <dbReference type="NCBI Taxonomy" id="1117310"/>
    <lineage>
        <taxon>Eukaryota</taxon>
        <taxon>Fungi</taxon>
        <taxon>Fungi incertae sedis</taxon>
        <taxon>Mucoromycota</taxon>
        <taxon>Glomeromycotina</taxon>
        <taxon>Glomeromycetes</taxon>
        <taxon>Glomerales</taxon>
        <taxon>Glomeraceae</taxon>
        <taxon>Funneliformis</taxon>
    </lineage>
</organism>
<accession>A0A9N9B1P5</accession>
<dbReference type="EMBL" id="CAJVPQ010001391">
    <property type="protein sequence ID" value="CAG8549994.1"/>
    <property type="molecule type" value="Genomic_DNA"/>
</dbReference>
<name>A0A9N9B1P5_9GLOM</name>
<comment type="caution">
    <text evidence="2">The sequence shown here is derived from an EMBL/GenBank/DDBJ whole genome shotgun (WGS) entry which is preliminary data.</text>
</comment>
<evidence type="ECO:0000313" key="2">
    <source>
        <dbReference type="EMBL" id="CAG8549994.1"/>
    </source>
</evidence>